<organism evidence="3 4">
    <name type="scientific">Acrasis kona</name>
    <dbReference type="NCBI Taxonomy" id="1008807"/>
    <lineage>
        <taxon>Eukaryota</taxon>
        <taxon>Discoba</taxon>
        <taxon>Heterolobosea</taxon>
        <taxon>Tetramitia</taxon>
        <taxon>Eutetramitia</taxon>
        <taxon>Acrasidae</taxon>
        <taxon>Acrasis</taxon>
    </lineage>
</organism>
<evidence type="ECO:0000256" key="1">
    <source>
        <dbReference type="ARBA" id="ARBA00006505"/>
    </source>
</evidence>
<dbReference type="PANTHER" id="PTHR16505:SF8">
    <property type="entry name" value="PROTEIN LZIC"/>
    <property type="match status" value="1"/>
</dbReference>
<dbReference type="PANTHER" id="PTHR16505">
    <property type="entry name" value="PROTEIN LZIC"/>
    <property type="match status" value="1"/>
</dbReference>
<dbReference type="AlphaFoldDB" id="A0AAW2Z453"/>
<evidence type="ECO:0000313" key="3">
    <source>
        <dbReference type="EMBL" id="KAL0484608.1"/>
    </source>
</evidence>
<name>A0AAW2Z453_9EUKA</name>
<comment type="similarity">
    <text evidence="1">Belongs to the CTNNBIP1 family.</text>
</comment>
<dbReference type="Pfam" id="PF06384">
    <property type="entry name" value="ICAT"/>
    <property type="match status" value="1"/>
</dbReference>
<gene>
    <name evidence="3" type="ORF">AKO1_003459</name>
</gene>
<dbReference type="EMBL" id="JAOPGA020001056">
    <property type="protein sequence ID" value="KAL0484608.1"/>
    <property type="molecule type" value="Genomic_DNA"/>
</dbReference>
<sequence length="136" mass="15100">MKEFEVTLKNMSKGNLTLVSQLASVQLAMRATVSKAFQTPEIIKLFAKNQPKQLRVKLNELERDHKLGKIEGDVYTQQVTEILSALQKLGDQLTESEKEFLGTNMSAELKTFVAVDNSGAQINTSSVTSQIENAKK</sequence>
<dbReference type="InterPro" id="IPR009428">
    <property type="entry name" value="ICAT_dom"/>
</dbReference>
<proteinExistence type="inferred from homology"/>
<accession>A0AAW2Z453</accession>
<dbReference type="InterPro" id="IPR040065">
    <property type="entry name" value="LZIC"/>
</dbReference>
<evidence type="ECO:0000313" key="4">
    <source>
        <dbReference type="Proteomes" id="UP001431209"/>
    </source>
</evidence>
<protein>
    <submittedName>
        <fullName evidence="3">Beta-catenin-interacting protein</fullName>
    </submittedName>
</protein>
<keyword evidence="4" id="KW-1185">Reference proteome</keyword>
<dbReference type="InterPro" id="IPR036911">
    <property type="entry name" value="ICAT_sf"/>
</dbReference>
<comment type="caution">
    <text evidence="3">The sequence shown here is derived from an EMBL/GenBank/DDBJ whole genome shotgun (WGS) entry which is preliminary data.</text>
</comment>
<dbReference type="GO" id="GO:0008013">
    <property type="term" value="F:beta-catenin binding"/>
    <property type="evidence" value="ECO:0007669"/>
    <property type="project" value="InterPro"/>
</dbReference>
<evidence type="ECO:0000259" key="2">
    <source>
        <dbReference type="Pfam" id="PF06384"/>
    </source>
</evidence>
<dbReference type="Gene3D" id="1.10.10.490">
    <property type="entry name" value="Beta-catenin-interacting ICAT"/>
    <property type="match status" value="1"/>
</dbReference>
<feature type="domain" description="Beta-catenin-interacting ICAT" evidence="2">
    <location>
        <begin position="61"/>
        <end position="121"/>
    </location>
</feature>
<reference evidence="3 4" key="1">
    <citation type="submission" date="2024-03" db="EMBL/GenBank/DDBJ databases">
        <title>The Acrasis kona genome and developmental transcriptomes reveal deep origins of eukaryotic multicellular pathways.</title>
        <authorList>
            <person name="Sheikh S."/>
            <person name="Fu C.-J."/>
            <person name="Brown M.W."/>
            <person name="Baldauf S.L."/>
        </authorList>
    </citation>
    <scope>NUCLEOTIDE SEQUENCE [LARGE SCALE GENOMIC DNA]</scope>
    <source>
        <strain evidence="3 4">ATCC MYA-3509</strain>
    </source>
</reference>
<dbReference type="SUPFAM" id="SSF81730">
    <property type="entry name" value="beta-catenin-interacting protein ICAT"/>
    <property type="match status" value="1"/>
</dbReference>
<dbReference type="Proteomes" id="UP001431209">
    <property type="component" value="Unassembled WGS sequence"/>
</dbReference>